<proteinExistence type="predicted"/>
<comment type="caution">
    <text evidence="1">The sequence shown here is derived from an EMBL/GenBank/DDBJ whole genome shotgun (WGS) entry which is preliminary data.</text>
</comment>
<dbReference type="Gene3D" id="1.10.4010.10">
    <property type="entry name" value="Type II deoxyuridine triphosphatase"/>
    <property type="match status" value="1"/>
</dbReference>
<name>A0ABP3V499_9CLOT</name>
<dbReference type="Pfam" id="PF08761">
    <property type="entry name" value="dUTPase_2"/>
    <property type="match status" value="1"/>
</dbReference>
<dbReference type="InterPro" id="IPR014871">
    <property type="entry name" value="dUTPase/dCTP_pyrophosphatase"/>
</dbReference>
<evidence type="ECO:0000313" key="2">
    <source>
        <dbReference type="Proteomes" id="UP001501510"/>
    </source>
</evidence>
<dbReference type="SUPFAM" id="SSF101386">
    <property type="entry name" value="all-alpha NTP pyrophosphatases"/>
    <property type="match status" value="1"/>
</dbReference>
<dbReference type="CDD" id="cd11527">
    <property type="entry name" value="NTP-PPase_dUTPase"/>
    <property type="match status" value="1"/>
</dbReference>
<protein>
    <submittedName>
        <fullName evidence="1">dUTP diphosphatase</fullName>
    </submittedName>
</protein>
<gene>
    <name evidence="1" type="ORF">GCM10008906_31790</name>
</gene>
<sequence length="161" mass="18882">MNLTNLFELQKKLDDHILKKHCLNGKSLLSEKILALQVELGELANETRCFKYWSTKPPSNKSRILEEYVDCLHFILTLGLEQNFKDLTINPKNPDYNITEQFLSLYIDINDFMICSSRDNYITLFEDFLSLGVELGFTKSNIEDAYFKKNSINHRRQDEGY</sequence>
<reference evidence="2" key="1">
    <citation type="journal article" date="2019" name="Int. J. Syst. Evol. Microbiol.">
        <title>The Global Catalogue of Microorganisms (GCM) 10K type strain sequencing project: providing services to taxonomists for standard genome sequencing and annotation.</title>
        <authorList>
            <consortium name="The Broad Institute Genomics Platform"/>
            <consortium name="The Broad Institute Genome Sequencing Center for Infectious Disease"/>
            <person name="Wu L."/>
            <person name="Ma J."/>
        </authorList>
    </citation>
    <scope>NUCLEOTIDE SEQUENCE [LARGE SCALE GENOMIC DNA]</scope>
    <source>
        <strain evidence="2">JCM 1407</strain>
    </source>
</reference>
<organism evidence="1 2">
    <name type="scientific">Clostridium oceanicum</name>
    <dbReference type="NCBI Taxonomy" id="1543"/>
    <lineage>
        <taxon>Bacteria</taxon>
        <taxon>Bacillati</taxon>
        <taxon>Bacillota</taxon>
        <taxon>Clostridia</taxon>
        <taxon>Eubacteriales</taxon>
        <taxon>Clostridiaceae</taxon>
        <taxon>Clostridium</taxon>
    </lineage>
</organism>
<dbReference type="InterPro" id="IPR016947">
    <property type="entry name" value="UCP030140"/>
</dbReference>
<dbReference type="Proteomes" id="UP001501510">
    <property type="component" value="Unassembled WGS sequence"/>
</dbReference>
<dbReference type="EMBL" id="BAAACG010000016">
    <property type="protein sequence ID" value="GAA0745450.1"/>
    <property type="molecule type" value="Genomic_DNA"/>
</dbReference>
<keyword evidence="2" id="KW-1185">Reference proteome</keyword>
<dbReference type="PIRSF" id="PIRSF030140">
    <property type="entry name" value="UCP030140"/>
    <property type="match status" value="1"/>
</dbReference>
<dbReference type="RefSeq" id="WP_343763146.1">
    <property type="nucleotide sequence ID" value="NZ_BAAACG010000016.1"/>
</dbReference>
<evidence type="ECO:0000313" key="1">
    <source>
        <dbReference type="EMBL" id="GAA0745450.1"/>
    </source>
</evidence>
<accession>A0ABP3V499</accession>